<keyword evidence="3" id="KW-1185">Reference proteome</keyword>
<feature type="compositionally biased region" description="Basic and acidic residues" evidence="1">
    <location>
        <begin position="617"/>
        <end position="670"/>
    </location>
</feature>
<evidence type="ECO:0000313" key="3">
    <source>
        <dbReference type="Proteomes" id="UP000245768"/>
    </source>
</evidence>
<feature type="compositionally biased region" description="Basic and acidic residues" evidence="1">
    <location>
        <begin position="744"/>
        <end position="753"/>
    </location>
</feature>
<feature type="region of interest" description="Disordered" evidence="1">
    <location>
        <begin position="559"/>
        <end position="763"/>
    </location>
</feature>
<organism evidence="2 3">
    <name type="scientific">Acaromyces ingoldii</name>
    <dbReference type="NCBI Taxonomy" id="215250"/>
    <lineage>
        <taxon>Eukaryota</taxon>
        <taxon>Fungi</taxon>
        <taxon>Dikarya</taxon>
        <taxon>Basidiomycota</taxon>
        <taxon>Ustilaginomycotina</taxon>
        <taxon>Exobasidiomycetes</taxon>
        <taxon>Exobasidiales</taxon>
        <taxon>Cryptobasidiaceae</taxon>
        <taxon>Acaromyces</taxon>
    </lineage>
</organism>
<dbReference type="InterPro" id="IPR010770">
    <property type="entry name" value="Ecd"/>
</dbReference>
<proteinExistence type="predicted"/>
<evidence type="ECO:0000256" key="1">
    <source>
        <dbReference type="SAM" id="MobiDB-lite"/>
    </source>
</evidence>
<feature type="region of interest" description="Disordered" evidence="1">
    <location>
        <begin position="924"/>
        <end position="949"/>
    </location>
</feature>
<feature type="region of interest" description="Disordered" evidence="1">
    <location>
        <begin position="507"/>
        <end position="526"/>
    </location>
</feature>
<feature type="region of interest" description="Disordered" evidence="1">
    <location>
        <begin position="798"/>
        <end position="902"/>
    </location>
</feature>
<evidence type="ECO:0000313" key="2">
    <source>
        <dbReference type="EMBL" id="PWN90751.1"/>
    </source>
</evidence>
<feature type="compositionally biased region" description="Basic and acidic residues" evidence="1">
    <location>
        <begin position="819"/>
        <end position="830"/>
    </location>
</feature>
<dbReference type="OrthoDB" id="27237at2759"/>
<dbReference type="GeneID" id="37041942"/>
<name>A0A316YNF6_9BASI</name>
<dbReference type="Proteomes" id="UP000245768">
    <property type="component" value="Unassembled WGS sequence"/>
</dbReference>
<feature type="compositionally biased region" description="Basic and acidic residues" evidence="1">
    <location>
        <begin position="838"/>
        <end position="849"/>
    </location>
</feature>
<feature type="compositionally biased region" description="Acidic residues" evidence="1">
    <location>
        <begin position="940"/>
        <end position="949"/>
    </location>
</feature>
<feature type="compositionally biased region" description="Acidic residues" evidence="1">
    <location>
        <begin position="559"/>
        <end position="584"/>
    </location>
</feature>
<gene>
    <name evidence="2" type="ORF">FA10DRAFT_260524</name>
</gene>
<dbReference type="EMBL" id="KZ819636">
    <property type="protein sequence ID" value="PWN90751.1"/>
    <property type="molecule type" value="Genomic_DNA"/>
</dbReference>
<dbReference type="Pfam" id="PF07093">
    <property type="entry name" value="SGT1"/>
    <property type="match status" value="2"/>
</dbReference>
<accession>A0A316YNF6</accession>
<feature type="region of interest" description="Disordered" evidence="1">
    <location>
        <begin position="999"/>
        <end position="1025"/>
    </location>
</feature>
<feature type="compositionally biased region" description="Basic and acidic residues" evidence="1">
    <location>
        <begin position="862"/>
        <end position="888"/>
    </location>
</feature>
<dbReference type="RefSeq" id="XP_025377949.1">
    <property type="nucleotide sequence ID" value="XM_025520026.1"/>
</dbReference>
<dbReference type="InParanoid" id="A0A316YNF6"/>
<protein>
    <submittedName>
        <fullName evidence="2">SGT1-domain-containing protein</fullName>
    </submittedName>
</protein>
<feature type="compositionally biased region" description="Low complexity" evidence="1">
    <location>
        <begin position="806"/>
        <end position="817"/>
    </location>
</feature>
<dbReference type="PANTHER" id="PTHR13060:SF0">
    <property type="entry name" value="PROTEIN ECDYSONELESS HOMOLOG"/>
    <property type="match status" value="1"/>
</dbReference>
<sequence>MSLAEKEETPRFRSEIYLIDSEAAEAPFNRLSGPKPTLVEAGALLEAFFESCCASIQDGYIWQRERPRVAIGDTTNRQLIVSMRHGGSIEDEWLAVHLILLATSSDKLQTQMGQGAKLVANVRDEDGQMLLIEGADALPDWIQPSNAEGRLWIADGCFHLISPDIHPGDAEPSSSDGDVHLDDVKPLRTATALQLVMAQEIKSLASQEFRDAVVEARLPTYPSLDWARDVQHTTLAYLPIGAAALLHRHPQLMSDAAEAFDGREGPGDARRLREMHSFGPSQDAKPTKPATRLVKVRLPRRLYATLLAQRYFPPKPFGEKWRQVVGRWWELMELEMKGRGPQQQREGQEGNDEEQEEQRRLVEREKDDGRRWDLGCKIACGLELAYANAKERAASSSTKSIFSQRTKPGSHSKDGFNASLQSMGWFGDNIEGSAEWKRRQQKAIQLLEQIQSRNASDDDHRSDETLDLFKIIDNVEDNALEHLDPNLPSQVLALQEDPDGFLYDVPDGASQYAQGDGATQGQEGEDEAEKIAMRQINDFAKKLDGFVEGTGDEMGALFEDEGMGGAEEEEGDDDENEEGMETDEPNQMLEGMTSEQREAATRGLVPGLEPGEWGARNADEVRRAAQEAKRLDGQNARKESSVKSEADGEADKSVATRKDTEGGDGTHTEIESAGPALSGDSLKAKEAMDRAARQYARRNVRFEGDSDSEESVDDEILRAGETDEDRRNRATWLGMEEELDEDEEIRRQQQEDEGRFDEDDEIKLDQDELFNFIEFTRKELKLSEEQYEDILEQRRKRGAYVPERGGPPAAAAAPGVAGKRKDNKGEKWNLDDIPDAPSEPHSRQRDAQQKRKKNEGGQRTTAGERRAANERAERVLLQAEEKSKKADATRLSFDAAKAQKKPEDMDAFEQLMHAMDQELIRHRDGKGPASAAPDVNMGDEGPDTDEEMGDEEAELLEKLIHGGGLPASLQVLLEKDKQQGEELSSVERQVMEGMMKSFQAQGGGAGPVGSLVGRFGTGPFPRDGS</sequence>
<feature type="compositionally biased region" description="Basic and acidic residues" evidence="1">
    <location>
        <begin position="715"/>
        <end position="728"/>
    </location>
</feature>
<dbReference type="GO" id="GO:0005634">
    <property type="term" value="C:nucleus"/>
    <property type="evidence" value="ECO:0007669"/>
    <property type="project" value="TreeGrafter"/>
</dbReference>
<dbReference type="AlphaFoldDB" id="A0A316YNF6"/>
<reference evidence="2 3" key="1">
    <citation type="journal article" date="2018" name="Mol. Biol. Evol.">
        <title>Broad Genomic Sampling Reveals a Smut Pathogenic Ancestry of the Fungal Clade Ustilaginomycotina.</title>
        <authorList>
            <person name="Kijpornyongpan T."/>
            <person name="Mondo S.J."/>
            <person name="Barry K."/>
            <person name="Sandor L."/>
            <person name="Lee J."/>
            <person name="Lipzen A."/>
            <person name="Pangilinan J."/>
            <person name="LaButti K."/>
            <person name="Hainaut M."/>
            <person name="Henrissat B."/>
            <person name="Grigoriev I.V."/>
            <person name="Spatafora J.W."/>
            <person name="Aime M.C."/>
        </authorList>
    </citation>
    <scope>NUCLEOTIDE SEQUENCE [LARGE SCALE GENOMIC DNA]</scope>
    <source>
        <strain evidence="2 3">MCA 4198</strain>
    </source>
</reference>
<feature type="compositionally biased region" description="Basic and acidic residues" evidence="1">
    <location>
        <begin position="682"/>
        <end position="692"/>
    </location>
</feature>
<feature type="region of interest" description="Disordered" evidence="1">
    <location>
        <begin position="338"/>
        <end position="364"/>
    </location>
</feature>
<feature type="compositionally biased region" description="Polar residues" evidence="1">
    <location>
        <begin position="511"/>
        <end position="522"/>
    </location>
</feature>
<dbReference type="STRING" id="215250.A0A316YNF6"/>
<feature type="compositionally biased region" description="Acidic residues" evidence="1">
    <location>
        <begin position="705"/>
        <end position="714"/>
    </location>
</feature>
<dbReference type="PANTHER" id="PTHR13060">
    <property type="entry name" value="SGT1 PROTEIN HSGT1 SUPPRESSOR OF GCR2"/>
    <property type="match status" value="1"/>
</dbReference>